<dbReference type="Proteomes" id="UP000001784">
    <property type="component" value="Chromosome"/>
</dbReference>
<sequence length="191" mass="21310">MTGFTFDDIAVILAALKFSAQRHRDQRRKDAVQTPYINHPIEVADLLWRVGNVHDLRALVAALLHDIIEDTETSPGEIERSFGGEVLSLVLEVSDDKRLPKAIRKSLQIRHAPNLSLHAKAIKLADKICNTLDITHSPPHDWPVERRLEYLDWTEKVVAGLRGSNAALESLYDRVLAEGRAIVERAGGSGE</sequence>
<accession>A0LP79</accession>
<dbReference type="PANTHER" id="PTHR46246">
    <property type="entry name" value="GUANOSINE-3',5'-BIS(DIPHOSPHATE) 3'-PYROPHOSPHOHYDROLASE MESH1"/>
    <property type="match status" value="1"/>
</dbReference>
<dbReference type="EMBL" id="CP000478">
    <property type="protein sequence ID" value="ABK19231.1"/>
    <property type="molecule type" value="Genomic_DNA"/>
</dbReference>
<evidence type="ECO:0000313" key="2">
    <source>
        <dbReference type="EMBL" id="ABK19231.1"/>
    </source>
</evidence>
<keyword evidence="3" id="KW-1185">Reference proteome</keyword>
<evidence type="ECO:0000313" key="3">
    <source>
        <dbReference type="Proteomes" id="UP000001784"/>
    </source>
</evidence>
<gene>
    <name evidence="2" type="ordered locus">Sfum_3561</name>
</gene>
<name>A0LP79_SYNFM</name>
<dbReference type="PANTHER" id="PTHR46246:SF1">
    <property type="entry name" value="GUANOSINE-3',5'-BIS(DIPHOSPHATE) 3'-PYROPHOSPHOHYDROLASE MESH1"/>
    <property type="match status" value="1"/>
</dbReference>
<dbReference type="RefSeq" id="WP_011700356.1">
    <property type="nucleotide sequence ID" value="NC_008554.1"/>
</dbReference>
<dbReference type="Gene3D" id="1.10.3210.10">
    <property type="entry name" value="Hypothetical protein af1432"/>
    <property type="match status" value="1"/>
</dbReference>
<organism evidence="2 3">
    <name type="scientific">Syntrophobacter fumaroxidans (strain DSM 10017 / MPOB)</name>
    <dbReference type="NCBI Taxonomy" id="335543"/>
    <lineage>
        <taxon>Bacteria</taxon>
        <taxon>Pseudomonadati</taxon>
        <taxon>Thermodesulfobacteriota</taxon>
        <taxon>Syntrophobacteria</taxon>
        <taxon>Syntrophobacterales</taxon>
        <taxon>Syntrophobacteraceae</taxon>
        <taxon>Syntrophobacter</taxon>
    </lineage>
</organism>
<protein>
    <submittedName>
        <fullName evidence="2">Metal dependent phosphohydrolase</fullName>
    </submittedName>
</protein>
<dbReference type="GO" id="GO:0008893">
    <property type="term" value="F:guanosine-3',5'-bis(diphosphate) 3'-diphosphatase activity"/>
    <property type="evidence" value="ECO:0007669"/>
    <property type="project" value="TreeGrafter"/>
</dbReference>
<dbReference type="PROSITE" id="PS51831">
    <property type="entry name" value="HD"/>
    <property type="match status" value="1"/>
</dbReference>
<dbReference type="CDD" id="cd00077">
    <property type="entry name" value="HDc"/>
    <property type="match status" value="1"/>
</dbReference>
<dbReference type="eggNOG" id="COG0317">
    <property type="taxonomic scope" value="Bacteria"/>
</dbReference>
<dbReference type="InParanoid" id="A0LP79"/>
<dbReference type="SUPFAM" id="SSF109604">
    <property type="entry name" value="HD-domain/PDEase-like"/>
    <property type="match status" value="1"/>
</dbReference>
<dbReference type="InterPro" id="IPR006674">
    <property type="entry name" value="HD_domain"/>
</dbReference>
<dbReference type="Pfam" id="PF13328">
    <property type="entry name" value="HD_4"/>
    <property type="match status" value="1"/>
</dbReference>
<dbReference type="AlphaFoldDB" id="A0LP79"/>
<dbReference type="HOGENOM" id="CLU_084517_1_1_7"/>
<reference evidence="2 3" key="1">
    <citation type="submission" date="2006-10" db="EMBL/GenBank/DDBJ databases">
        <title>Complete sequence of Syntrophobacter fumaroxidans MPOB.</title>
        <authorList>
            <consortium name="US DOE Joint Genome Institute"/>
            <person name="Copeland A."/>
            <person name="Lucas S."/>
            <person name="Lapidus A."/>
            <person name="Barry K."/>
            <person name="Detter J.C."/>
            <person name="Glavina del Rio T."/>
            <person name="Hammon N."/>
            <person name="Israni S."/>
            <person name="Pitluck S."/>
            <person name="Goltsman E.G."/>
            <person name="Martinez M."/>
            <person name="Schmutz J."/>
            <person name="Larimer F."/>
            <person name="Land M."/>
            <person name="Hauser L."/>
            <person name="Kyrpides N."/>
            <person name="Kim E."/>
            <person name="Boone D.R."/>
            <person name="Brockman F."/>
            <person name="Culley D."/>
            <person name="Ferry J."/>
            <person name="Gunsalus R."/>
            <person name="McInerney M.J."/>
            <person name="Morrison M."/>
            <person name="Plugge C."/>
            <person name="Rohlin L."/>
            <person name="Scholten J."/>
            <person name="Sieber J."/>
            <person name="Stams A.J.M."/>
            <person name="Worm P."/>
            <person name="Henstra A.M."/>
            <person name="Richardson P."/>
        </authorList>
    </citation>
    <scope>NUCLEOTIDE SEQUENCE [LARGE SCALE GENOMIC DNA]</scope>
    <source>
        <strain evidence="3">DSM 10017 / MPOB</strain>
    </source>
</reference>
<dbReference type="InterPro" id="IPR003607">
    <property type="entry name" value="HD/PDEase_dom"/>
</dbReference>
<evidence type="ECO:0000259" key="1">
    <source>
        <dbReference type="PROSITE" id="PS51831"/>
    </source>
</evidence>
<feature type="domain" description="HD" evidence="1">
    <location>
        <begin position="36"/>
        <end position="131"/>
    </location>
</feature>
<proteinExistence type="predicted"/>
<dbReference type="SMART" id="SM00471">
    <property type="entry name" value="HDc"/>
    <property type="match status" value="1"/>
</dbReference>
<dbReference type="KEGG" id="sfu:Sfum_3561"/>
<dbReference type="InterPro" id="IPR052194">
    <property type="entry name" value="MESH1"/>
</dbReference>
<keyword evidence="2" id="KW-0378">Hydrolase</keyword>
<dbReference type="STRING" id="335543.Sfum_3561"/>